<reference evidence="2 3" key="1">
    <citation type="journal article" date="2019" name="Int. J. Syst. Evol. Microbiol.">
        <title>The Global Catalogue of Microorganisms (GCM) 10K type strain sequencing project: providing services to taxonomists for standard genome sequencing and annotation.</title>
        <authorList>
            <consortium name="The Broad Institute Genomics Platform"/>
            <consortium name="The Broad Institute Genome Sequencing Center for Infectious Disease"/>
            <person name="Wu L."/>
            <person name="Ma J."/>
        </authorList>
    </citation>
    <scope>NUCLEOTIDE SEQUENCE [LARGE SCALE GENOMIC DNA]</scope>
    <source>
        <strain evidence="2 3">JCM 9383</strain>
    </source>
</reference>
<gene>
    <name evidence="2" type="ORF">GCM10010470_21880</name>
</gene>
<proteinExistence type="predicted"/>
<evidence type="ECO:0000256" key="1">
    <source>
        <dbReference type="SAM" id="SignalP"/>
    </source>
</evidence>
<protein>
    <submittedName>
        <fullName evidence="2">Alpha/beta fold hydrolase</fullName>
    </submittedName>
</protein>
<dbReference type="Proteomes" id="UP001500979">
    <property type="component" value="Unassembled WGS sequence"/>
</dbReference>
<dbReference type="EMBL" id="BAAAUX010000011">
    <property type="protein sequence ID" value="GAA2787087.1"/>
    <property type="molecule type" value="Genomic_DNA"/>
</dbReference>
<dbReference type="PANTHER" id="PTHR32015:SF1">
    <property type="entry name" value="LIPASE"/>
    <property type="match status" value="1"/>
</dbReference>
<accession>A0ABN3VBC2</accession>
<keyword evidence="1" id="KW-0732">Signal</keyword>
<dbReference type="InterPro" id="IPR002918">
    <property type="entry name" value="Lipase_EstA/Esterase_EstB"/>
</dbReference>
<dbReference type="SUPFAM" id="SSF53474">
    <property type="entry name" value="alpha/beta-Hydrolases"/>
    <property type="match status" value="1"/>
</dbReference>
<keyword evidence="3" id="KW-1185">Reference proteome</keyword>
<dbReference type="PANTHER" id="PTHR32015">
    <property type="entry name" value="FASTING INDUCED LIPASE"/>
    <property type="match status" value="1"/>
</dbReference>
<name>A0ABN3VBC2_9PSEU</name>
<comment type="caution">
    <text evidence="2">The sequence shown here is derived from an EMBL/GenBank/DDBJ whole genome shotgun (WGS) entry which is preliminary data.</text>
</comment>
<dbReference type="Pfam" id="PF01674">
    <property type="entry name" value="Lipase_2"/>
    <property type="match status" value="1"/>
</dbReference>
<dbReference type="Gene3D" id="3.40.50.1820">
    <property type="entry name" value="alpha/beta hydrolase"/>
    <property type="match status" value="1"/>
</dbReference>
<feature type="signal peptide" evidence="1">
    <location>
        <begin position="1"/>
        <end position="28"/>
    </location>
</feature>
<feature type="chain" id="PRO_5045825395" evidence="1">
    <location>
        <begin position="29"/>
        <end position="322"/>
    </location>
</feature>
<evidence type="ECO:0000313" key="2">
    <source>
        <dbReference type="EMBL" id="GAA2787087.1"/>
    </source>
</evidence>
<organism evidence="2 3">
    <name type="scientific">Saccharopolyspora taberi</name>
    <dbReference type="NCBI Taxonomy" id="60895"/>
    <lineage>
        <taxon>Bacteria</taxon>
        <taxon>Bacillati</taxon>
        <taxon>Actinomycetota</taxon>
        <taxon>Actinomycetes</taxon>
        <taxon>Pseudonocardiales</taxon>
        <taxon>Pseudonocardiaceae</taxon>
        <taxon>Saccharopolyspora</taxon>
    </lineage>
</organism>
<dbReference type="RefSeq" id="WP_344679460.1">
    <property type="nucleotide sequence ID" value="NZ_BAAAUX010000011.1"/>
</dbReference>
<dbReference type="GO" id="GO:0016787">
    <property type="term" value="F:hydrolase activity"/>
    <property type="evidence" value="ECO:0007669"/>
    <property type="project" value="UniProtKB-KW"/>
</dbReference>
<dbReference type="InterPro" id="IPR029058">
    <property type="entry name" value="AB_hydrolase_fold"/>
</dbReference>
<sequence length="322" mass="34437">MTISRRRRMLALCSLTAAGMMSATSVHAAESDRQGPQLNSFPLAIGFSMLSPDVDAPGTNDWSCKPTEKHPRPVVLMHGTWENRYNNFAELAPSLKNDGYCVFGLDYGDTPDSGASMHPAVKGTGDIRRSAAELGEFVDEVLAATGASQVDIVGHSQGGVVPRQYLKEEGGANPDDPSENKVRNLVTFGATHHGTTLSGIATLAEHMHVLGFGRLMLGQAATQQVRGSEFMTELNADGDTVPGVDYHVIATRYDEVTTPYESTFLKAGPGAEVRNITLQDGCLLDASDHLSMTYSDRAIGYVKQSLDPTAPEPPCAPNAPVF</sequence>
<evidence type="ECO:0000313" key="3">
    <source>
        <dbReference type="Proteomes" id="UP001500979"/>
    </source>
</evidence>
<keyword evidence="2" id="KW-0378">Hydrolase</keyword>